<evidence type="ECO:0000313" key="4">
    <source>
        <dbReference type="Proteomes" id="UP001183222"/>
    </source>
</evidence>
<evidence type="ECO:0000313" key="3">
    <source>
        <dbReference type="EMBL" id="MDT0277492.1"/>
    </source>
</evidence>
<dbReference type="InterPro" id="IPR025751">
    <property type="entry name" value="RsbRD_N_dom"/>
</dbReference>
<accession>A0ABU2KBC9</accession>
<evidence type="ECO:0000259" key="1">
    <source>
        <dbReference type="Pfam" id="PF13556"/>
    </source>
</evidence>
<dbReference type="PANTHER" id="PTHR33744:SF7">
    <property type="entry name" value="PUCR FAMILY TRANSCRIPTIONAL REGULATOR"/>
    <property type="match status" value="1"/>
</dbReference>
<comment type="caution">
    <text evidence="3">The sequence shown here is derived from an EMBL/GenBank/DDBJ whole genome shotgun (WGS) entry which is preliminary data.</text>
</comment>
<reference evidence="4" key="1">
    <citation type="submission" date="2023-07" db="EMBL/GenBank/DDBJ databases">
        <title>30 novel species of actinomycetes from the DSMZ collection.</title>
        <authorList>
            <person name="Nouioui I."/>
        </authorList>
    </citation>
    <scope>NUCLEOTIDE SEQUENCE [LARGE SCALE GENOMIC DNA]</scope>
    <source>
        <strain evidence="4">DSM 46792</strain>
    </source>
</reference>
<dbReference type="Proteomes" id="UP001183222">
    <property type="component" value="Unassembled WGS sequence"/>
</dbReference>
<dbReference type="EMBL" id="JAVREI010000013">
    <property type="protein sequence ID" value="MDT0277492.1"/>
    <property type="molecule type" value="Genomic_DNA"/>
</dbReference>
<name>A0ABU2KBC9_9ACTN</name>
<organism evidence="3 4">
    <name type="scientific">Blastococcus goldschmidtiae</name>
    <dbReference type="NCBI Taxonomy" id="3075546"/>
    <lineage>
        <taxon>Bacteria</taxon>
        <taxon>Bacillati</taxon>
        <taxon>Actinomycetota</taxon>
        <taxon>Actinomycetes</taxon>
        <taxon>Geodermatophilales</taxon>
        <taxon>Geodermatophilaceae</taxon>
        <taxon>Blastococcus</taxon>
    </lineage>
</organism>
<keyword evidence="4" id="KW-1185">Reference proteome</keyword>
<dbReference type="InterPro" id="IPR051448">
    <property type="entry name" value="CdaR-like_regulators"/>
</dbReference>
<dbReference type="PANTHER" id="PTHR33744">
    <property type="entry name" value="CARBOHYDRATE DIACID REGULATOR"/>
    <property type="match status" value="1"/>
</dbReference>
<dbReference type="InterPro" id="IPR042070">
    <property type="entry name" value="PucR_C-HTH_sf"/>
</dbReference>
<dbReference type="RefSeq" id="WP_311346299.1">
    <property type="nucleotide sequence ID" value="NZ_JAVREI010000013.1"/>
</dbReference>
<proteinExistence type="predicted"/>
<dbReference type="Pfam" id="PF14361">
    <property type="entry name" value="RsbRD_N"/>
    <property type="match status" value="1"/>
</dbReference>
<dbReference type="InterPro" id="IPR025736">
    <property type="entry name" value="PucR_C-HTH_dom"/>
</dbReference>
<protein>
    <submittedName>
        <fullName evidence="3">Helix-turn-helix domain-containing protein</fullName>
    </submittedName>
</protein>
<dbReference type="Gene3D" id="1.10.10.2840">
    <property type="entry name" value="PucR C-terminal helix-turn-helix domain"/>
    <property type="match status" value="1"/>
</dbReference>
<feature type="domain" description="RsbT co-antagonist protein RsbRD N-terminal" evidence="2">
    <location>
        <begin position="22"/>
        <end position="147"/>
    </location>
</feature>
<gene>
    <name evidence="3" type="ORF">RM425_16455</name>
</gene>
<feature type="domain" description="PucR C-terminal helix-turn-helix" evidence="1">
    <location>
        <begin position="316"/>
        <end position="372"/>
    </location>
</feature>
<sequence length="395" mass="41125">MSQPAGDPQAAALAARLLPQVPRLARRVVERIRSEVPGFDRLPSDVQDVEVAATARAAIRAFLLHAQGLPGGSADLSRQRAVQRAEEGVPLAALVQTYSVGAEVVVDALAEAALPGEEAALLRLTRQQMRGMGAAVAQVTEAYVAGAGDQHVAVRELTWALLRGERPADVAARYGLALEPGYLVLRVRTAHGGDPAAARAALRFVLARTAPCADGRALSLRDDLGGFVLLPASCPVEDVVIPAVAPAAPVVGIAPAAFPEAVPAAAARADRIAAVAGRPGAHRLSDVLLEYHLTHQVDSTAELVAVLTPLSGHPELLPTLSAFLDADLNRRHAARTLGVHANTVDNRLDRVGELTGVDPRSARGIQLLGAAIVVHRTLARGPLGLAGGVRAEDDR</sequence>
<evidence type="ECO:0000259" key="2">
    <source>
        <dbReference type="Pfam" id="PF14361"/>
    </source>
</evidence>
<dbReference type="Pfam" id="PF13556">
    <property type="entry name" value="HTH_30"/>
    <property type="match status" value="1"/>
</dbReference>